<comment type="caution">
    <text evidence="1">The sequence shown here is derived from an EMBL/GenBank/DDBJ whole genome shotgun (WGS) entry which is preliminary data.</text>
</comment>
<reference evidence="1 2" key="1">
    <citation type="submission" date="2018-02" db="EMBL/GenBank/DDBJ databases">
        <title>Complete genome sequencing of Faecalibacterium prausnitzii strains isolated from the human gut.</title>
        <authorList>
            <person name="Fitzgerald B.C."/>
            <person name="Shkoporov A.N."/>
            <person name="Ross P.R."/>
            <person name="Hill C."/>
        </authorList>
    </citation>
    <scope>NUCLEOTIDE SEQUENCE [LARGE SCALE GENOMIC DNA]</scope>
    <source>
        <strain evidence="1 2">APC923/51-1</strain>
    </source>
</reference>
<dbReference type="EMBL" id="PRLD01000001">
    <property type="protein sequence ID" value="RAW60738.1"/>
    <property type="molecule type" value="Genomic_DNA"/>
</dbReference>
<dbReference type="Proteomes" id="UP000251281">
    <property type="component" value="Unassembled WGS sequence"/>
</dbReference>
<name>A0A329UJ45_9FIRM</name>
<protein>
    <submittedName>
        <fullName evidence="1">Uncharacterized protein</fullName>
    </submittedName>
</protein>
<gene>
    <name evidence="1" type="ORF">C4N24_01130</name>
</gene>
<evidence type="ECO:0000313" key="1">
    <source>
        <dbReference type="EMBL" id="RAW60738.1"/>
    </source>
</evidence>
<evidence type="ECO:0000313" key="2">
    <source>
        <dbReference type="Proteomes" id="UP000251281"/>
    </source>
</evidence>
<proteinExistence type="predicted"/>
<dbReference type="AlphaFoldDB" id="A0A329UJ45"/>
<accession>A0A329UJ45</accession>
<organism evidence="1 2">
    <name type="scientific">Faecalibacterium prausnitzii</name>
    <dbReference type="NCBI Taxonomy" id="853"/>
    <lineage>
        <taxon>Bacteria</taxon>
        <taxon>Bacillati</taxon>
        <taxon>Bacillota</taxon>
        <taxon>Clostridia</taxon>
        <taxon>Eubacteriales</taxon>
        <taxon>Oscillospiraceae</taxon>
        <taxon>Faecalibacterium</taxon>
    </lineage>
</organism>
<sequence>MYVMNKKWDSVTNIAQCTSVYVSPEHEIKAVPTGGGAVYRLGQYETAEIARAVLNDLRLVAPTRCRMTNEHGCWSAA</sequence>